<dbReference type="EC" id="2.4.2.14" evidence="7"/>
<dbReference type="Pfam" id="PF00156">
    <property type="entry name" value="Pribosyltran"/>
    <property type="match status" value="1"/>
</dbReference>
<comment type="catalytic activity">
    <reaction evidence="7 8">
        <text>5-phospho-beta-D-ribosylamine + L-glutamate + diphosphate = 5-phospho-alpha-D-ribose 1-diphosphate + L-glutamine + H2O</text>
        <dbReference type="Rhea" id="RHEA:14905"/>
        <dbReference type="ChEBI" id="CHEBI:15377"/>
        <dbReference type="ChEBI" id="CHEBI:29985"/>
        <dbReference type="ChEBI" id="CHEBI:33019"/>
        <dbReference type="ChEBI" id="CHEBI:58017"/>
        <dbReference type="ChEBI" id="CHEBI:58359"/>
        <dbReference type="ChEBI" id="CHEBI:58681"/>
        <dbReference type="EC" id="2.4.2.14"/>
    </reaction>
</comment>
<dbReference type="AlphaFoldDB" id="A0A2T5HU09"/>
<dbReference type="PIRSF" id="PIRSF000485">
    <property type="entry name" value="Amd_phspho_trans"/>
    <property type="match status" value="1"/>
</dbReference>
<dbReference type="UniPathway" id="UPA00074">
    <property type="reaction ID" value="UER00124"/>
</dbReference>
<gene>
    <name evidence="7" type="primary">purF</name>
    <name evidence="12" type="ORF">C8R26_12523</name>
</gene>
<dbReference type="PROSITE" id="PS51278">
    <property type="entry name" value="GATASE_TYPE_2"/>
    <property type="match status" value="1"/>
</dbReference>
<dbReference type="CDD" id="cd00715">
    <property type="entry name" value="GPATase_N"/>
    <property type="match status" value="1"/>
</dbReference>
<reference evidence="12 13" key="1">
    <citation type="submission" date="2018-04" db="EMBL/GenBank/DDBJ databases">
        <title>Active sludge and wastewater microbial communities from Klosterneuburg, Austria.</title>
        <authorList>
            <person name="Wagner M."/>
        </authorList>
    </citation>
    <scope>NUCLEOTIDE SEQUENCE [LARGE SCALE GENOMIC DNA]</scope>
    <source>
        <strain evidence="12 13">Nm49</strain>
    </source>
</reference>
<dbReference type="SUPFAM" id="SSF56235">
    <property type="entry name" value="N-terminal nucleophile aminohydrolases (Ntn hydrolases)"/>
    <property type="match status" value="1"/>
</dbReference>
<dbReference type="GO" id="GO:0000287">
    <property type="term" value="F:magnesium ion binding"/>
    <property type="evidence" value="ECO:0007669"/>
    <property type="project" value="UniProtKB-UniRule"/>
</dbReference>
<evidence type="ECO:0000256" key="2">
    <source>
        <dbReference type="ARBA" id="ARBA00010138"/>
    </source>
</evidence>
<keyword evidence="7 10" id="KW-0479">Metal-binding</keyword>
<dbReference type="CDD" id="cd06223">
    <property type="entry name" value="PRTases_typeI"/>
    <property type="match status" value="1"/>
</dbReference>
<evidence type="ECO:0000313" key="12">
    <source>
        <dbReference type="EMBL" id="PTQ75067.1"/>
    </source>
</evidence>
<dbReference type="PANTHER" id="PTHR11907">
    <property type="entry name" value="AMIDOPHOSPHORIBOSYLTRANSFERASE"/>
    <property type="match status" value="1"/>
</dbReference>
<keyword evidence="5 7" id="KW-0658">Purine biosynthesis</keyword>
<accession>A0A2T5HU09</accession>
<dbReference type="InterPro" id="IPR029055">
    <property type="entry name" value="Ntn_hydrolases_N"/>
</dbReference>
<comment type="caution">
    <text evidence="7">Lacks conserved residue(s) required for the propagation of feature annotation.</text>
</comment>
<keyword evidence="7 10" id="KW-0460">Magnesium</keyword>
<comment type="caution">
    <text evidence="12">The sequence shown here is derived from an EMBL/GenBank/DDBJ whole genome shotgun (WGS) entry which is preliminary data.</text>
</comment>
<feature type="binding site" evidence="7 10">
    <location>
        <position position="305"/>
    </location>
    <ligand>
        <name>Mg(2+)</name>
        <dbReference type="ChEBI" id="CHEBI:18420"/>
    </ligand>
</feature>
<dbReference type="InterPro" id="IPR000836">
    <property type="entry name" value="PRTase_dom"/>
</dbReference>
<evidence type="ECO:0000256" key="5">
    <source>
        <dbReference type="ARBA" id="ARBA00022755"/>
    </source>
</evidence>
<dbReference type="Gene3D" id="3.40.50.2020">
    <property type="match status" value="1"/>
</dbReference>
<dbReference type="SUPFAM" id="SSF53271">
    <property type="entry name" value="PRTase-like"/>
    <property type="match status" value="1"/>
</dbReference>
<feature type="binding site" evidence="7 10">
    <location>
        <position position="368"/>
    </location>
    <ligand>
        <name>Mg(2+)</name>
        <dbReference type="ChEBI" id="CHEBI:18420"/>
    </ligand>
</feature>
<comment type="pathway">
    <text evidence="1 7 8">Purine metabolism; IMP biosynthesis via de novo pathway; N(1)-(5-phospho-D-ribosyl)glycinamide from 5-phospho-alpha-D-ribose 1-diphosphate: step 1/2.</text>
</comment>
<dbReference type="InterPro" id="IPR017932">
    <property type="entry name" value="GATase_2_dom"/>
</dbReference>
<feature type="active site" description="Nucleophile" evidence="7 9">
    <location>
        <position position="2"/>
    </location>
</feature>
<dbReference type="Gene3D" id="3.60.20.10">
    <property type="entry name" value="Glutamine Phosphoribosylpyrophosphate, subunit 1, domain 1"/>
    <property type="match status" value="1"/>
</dbReference>
<comment type="function">
    <text evidence="7">Catalyzes the formation of phosphoribosylamine from phosphoribosylpyrophosphate (PRPP) and glutamine.</text>
</comment>
<evidence type="ECO:0000256" key="6">
    <source>
        <dbReference type="ARBA" id="ARBA00022962"/>
    </source>
</evidence>
<keyword evidence="4 7" id="KW-0808">Transferase</keyword>
<dbReference type="EMBL" id="QAOI01000025">
    <property type="protein sequence ID" value="PTQ75067.1"/>
    <property type="molecule type" value="Genomic_DNA"/>
</dbReference>
<dbReference type="HAMAP" id="MF_01931">
    <property type="entry name" value="PurF"/>
    <property type="match status" value="1"/>
</dbReference>
<evidence type="ECO:0000259" key="11">
    <source>
        <dbReference type="PROSITE" id="PS51278"/>
    </source>
</evidence>
<dbReference type="NCBIfam" id="TIGR01134">
    <property type="entry name" value="purF"/>
    <property type="match status" value="1"/>
</dbReference>
<dbReference type="InterPro" id="IPR029057">
    <property type="entry name" value="PRTase-like"/>
</dbReference>
<proteinExistence type="inferred from homology"/>
<dbReference type="Proteomes" id="UP000244128">
    <property type="component" value="Unassembled WGS sequence"/>
</dbReference>
<sequence length="506" mass="55846">MCGILGIVAKSPANQLLYDGLLMLQHRGQDASGIVTAQGNTFHMHKGLGLVRDVFRTRNMRALAGNIGIGHVRYPTAGSANSSAEAQPFYVNSPFGIVLSHNGNLTNAEQLNQELFRTDLRHVNTNSDSEVLLNVLAHELQESTRNGQLDPATIFAAVAGVHKRCKGAYAVVAMIAGYGLLAFRDPYGIRPLVFGTAESELGDEYLIASESVALDTLGFKLIRDIQPGEAIFIDEDGNFYNKQCAPHASLNPCIFEYVYLARPDSVIDGISVYETRLNMGEHLAEKIRSTMHHLDIDVVIPIPDSSRPSALQLANSLGIDFREGFVKNRYVGRTFIMPGQQQRRKSVRQKLNAMGIEFRGKNVMLVDDSIVRGTTSREIVQMAREAGANKIYFASAAPPVRYPNVYGIDMPTRQELIATDRTTEEICNEIGADYLIFQDLDALNHAVSKVLPAVKNFETSCFNGNYITGDITSEYLQTLESQRNSNHSILQTKLNTQLDLSLVFSE</sequence>
<evidence type="ECO:0000256" key="3">
    <source>
        <dbReference type="ARBA" id="ARBA00022676"/>
    </source>
</evidence>
<dbReference type="GO" id="GO:0009113">
    <property type="term" value="P:purine nucleobase biosynthetic process"/>
    <property type="evidence" value="ECO:0007669"/>
    <property type="project" value="UniProtKB-UniRule"/>
</dbReference>
<evidence type="ECO:0000256" key="10">
    <source>
        <dbReference type="PIRSR" id="PIRSR000485-2"/>
    </source>
</evidence>
<dbReference type="GO" id="GO:0006189">
    <property type="term" value="P:'de novo' IMP biosynthetic process"/>
    <property type="evidence" value="ECO:0007669"/>
    <property type="project" value="UniProtKB-UniRule"/>
</dbReference>
<keyword evidence="6 7" id="KW-0315">Glutamine amidotransferase</keyword>
<protein>
    <recommendedName>
        <fullName evidence="7">Amidophosphoribosyltransferase</fullName>
        <shortName evidence="7">ATase</shortName>
        <ecNumber evidence="7">2.4.2.14</ecNumber>
    </recommendedName>
    <alternativeName>
        <fullName evidence="7">Glutamine phosphoribosylpyrophosphate amidotransferase</fullName>
        <shortName evidence="7">GPATase</shortName>
    </alternativeName>
</protein>
<organism evidence="12 13">
    <name type="scientific">Nitrosomonas oligotropha</name>
    <dbReference type="NCBI Taxonomy" id="42354"/>
    <lineage>
        <taxon>Bacteria</taxon>
        <taxon>Pseudomonadati</taxon>
        <taxon>Pseudomonadota</taxon>
        <taxon>Betaproteobacteria</taxon>
        <taxon>Nitrosomonadales</taxon>
        <taxon>Nitrosomonadaceae</taxon>
        <taxon>Nitrosomonas</taxon>
    </lineage>
</organism>
<comment type="cofactor">
    <cofactor evidence="7 10">
        <name>Mg(2+)</name>
        <dbReference type="ChEBI" id="CHEBI:18420"/>
    </cofactor>
    <text evidence="7 10">Binds 1 Mg(2+) ion per subunit.</text>
</comment>
<evidence type="ECO:0000256" key="8">
    <source>
        <dbReference type="PIRNR" id="PIRNR000485"/>
    </source>
</evidence>
<evidence type="ECO:0000256" key="4">
    <source>
        <dbReference type="ARBA" id="ARBA00022679"/>
    </source>
</evidence>
<dbReference type="Pfam" id="PF13522">
    <property type="entry name" value="GATase_6"/>
    <property type="match status" value="1"/>
</dbReference>
<dbReference type="InterPro" id="IPR035584">
    <property type="entry name" value="PurF_N"/>
</dbReference>
<keyword evidence="3 7" id="KW-0328">Glycosyltransferase</keyword>
<evidence type="ECO:0000313" key="13">
    <source>
        <dbReference type="Proteomes" id="UP000244128"/>
    </source>
</evidence>
<evidence type="ECO:0000256" key="9">
    <source>
        <dbReference type="PIRSR" id="PIRSR000485-1"/>
    </source>
</evidence>
<feature type="binding site" evidence="7 10">
    <location>
        <position position="367"/>
    </location>
    <ligand>
        <name>Mg(2+)</name>
        <dbReference type="ChEBI" id="CHEBI:18420"/>
    </ligand>
</feature>
<name>A0A2T5HU09_9PROT</name>
<feature type="domain" description="Glutamine amidotransferase type-2" evidence="11">
    <location>
        <begin position="2"/>
        <end position="236"/>
    </location>
</feature>
<dbReference type="GO" id="GO:0004044">
    <property type="term" value="F:amidophosphoribosyltransferase activity"/>
    <property type="evidence" value="ECO:0007669"/>
    <property type="project" value="UniProtKB-UniRule"/>
</dbReference>
<comment type="similarity">
    <text evidence="2 7 8">In the C-terminal section; belongs to the purine/pyrimidine phosphoribosyltransferase family.</text>
</comment>
<dbReference type="InterPro" id="IPR005854">
    <property type="entry name" value="PurF"/>
</dbReference>
<dbReference type="RefSeq" id="WP_107804061.1">
    <property type="nucleotide sequence ID" value="NZ_QAOI01000025.1"/>
</dbReference>
<evidence type="ECO:0000256" key="7">
    <source>
        <dbReference type="HAMAP-Rule" id="MF_01931"/>
    </source>
</evidence>
<evidence type="ECO:0000256" key="1">
    <source>
        <dbReference type="ARBA" id="ARBA00005209"/>
    </source>
</evidence>